<feature type="signal peptide" evidence="1">
    <location>
        <begin position="1"/>
        <end position="23"/>
    </location>
</feature>
<reference evidence="2" key="1">
    <citation type="submission" date="2012-12" db="EMBL/GenBank/DDBJ databases">
        <title>Identification and characterization of a phenylalanine ammonia-lyase gene family in Isatis indigotica Fort.</title>
        <authorList>
            <person name="Liu Q."/>
            <person name="Chen J."/>
            <person name="Zhou X."/>
            <person name="Di P."/>
            <person name="Xiao Y."/>
            <person name="Xuan H."/>
            <person name="Zhang L."/>
            <person name="Chen W."/>
        </authorList>
    </citation>
    <scope>NUCLEOTIDE SEQUENCE</scope>
    <source>
        <tissue evidence="2">Salivary gland</tissue>
    </source>
</reference>
<dbReference type="AlphaFoldDB" id="A0A0K8RM19"/>
<protein>
    <submittedName>
        <fullName evidence="2">Putative ixodes 10 kDa peptide protein</fullName>
    </submittedName>
</protein>
<feature type="chain" id="PRO_5005518626" evidence="1">
    <location>
        <begin position="24"/>
        <end position="121"/>
    </location>
</feature>
<evidence type="ECO:0000256" key="1">
    <source>
        <dbReference type="SAM" id="SignalP"/>
    </source>
</evidence>
<keyword evidence="1" id="KW-0732">Signal</keyword>
<sequence length="121" mass="13292">MLPFTKTQLVVFAVVLILPALQSGGFLSGTKFHDDCVDILDFCGERKCYLEGSGGFQDYDPNSCTLTCVGPARPKVPDGVCSGNVINCTSSTRESLLNWKYTLQSTVNGVLKIWCQCFQRK</sequence>
<accession>A0A0K8RM19</accession>
<organism evidence="2">
    <name type="scientific">Ixodes ricinus</name>
    <name type="common">Common tick</name>
    <name type="synonym">Acarus ricinus</name>
    <dbReference type="NCBI Taxonomy" id="34613"/>
    <lineage>
        <taxon>Eukaryota</taxon>
        <taxon>Metazoa</taxon>
        <taxon>Ecdysozoa</taxon>
        <taxon>Arthropoda</taxon>
        <taxon>Chelicerata</taxon>
        <taxon>Arachnida</taxon>
        <taxon>Acari</taxon>
        <taxon>Parasitiformes</taxon>
        <taxon>Ixodida</taxon>
        <taxon>Ixodoidea</taxon>
        <taxon>Ixodidae</taxon>
        <taxon>Ixodinae</taxon>
        <taxon>Ixodes</taxon>
    </lineage>
</organism>
<proteinExistence type="evidence at transcript level"/>
<dbReference type="EMBL" id="GADI01001850">
    <property type="protein sequence ID" value="JAA71958.1"/>
    <property type="molecule type" value="mRNA"/>
</dbReference>
<name>A0A0K8RM19_IXORI</name>
<evidence type="ECO:0000313" key="2">
    <source>
        <dbReference type="EMBL" id="JAA71958.1"/>
    </source>
</evidence>